<gene>
    <name evidence="1" type="ORF">ABL78_2843</name>
</gene>
<organism evidence="1 2">
    <name type="scientific">Leptomonas seymouri</name>
    <dbReference type="NCBI Taxonomy" id="5684"/>
    <lineage>
        <taxon>Eukaryota</taxon>
        <taxon>Discoba</taxon>
        <taxon>Euglenozoa</taxon>
        <taxon>Kinetoplastea</taxon>
        <taxon>Metakinetoplastina</taxon>
        <taxon>Trypanosomatida</taxon>
        <taxon>Trypanosomatidae</taxon>
        <taxon>Leishmaniinae</taxon>
        <taxon>Leptomonas</taxon>
    </lineage>
</organism>
<reference evidence="1 2" key="1">
    <citation type="journal article" date="2015" name="PLoS Pathog.">
        <title>Leptomonas seymouri: Adaptations to the Dixenous Life Cycle Analyzed by Genome Sequencing, Transcriptome Profiling and Co-infection with Leishmania donovani.</title>
        <authorList>
            <person name="Kraeva N."/>
            <person name="Butenko A."/>
            <person name="Hlavacova J."/>
            <person name="Kostygov A."/>
            <person name="Myskova J."/>
            <person name="Grybchuk D."/>
            <person name="Lestinova T."/>
            <person name="Votypka J."/>
            <person name="Volf P."/>
            <person name="Opperdoes F."/>
            <person name="Flegontov P."/>
            <person name="Lukes J."/>
            <person name="Yurchenko V."/>
        </authorList>
    </citation>
    <scope>NUCLEOTIDE SEQUENCE [LARGE SCALE GENOMIC DNA]</scope>
    <source>
        <strain evidence="1 2">ATCC 30220</strain>
    </source>
</reference>
<dbReference type="Proteomes" id="UP000038009">
    <property type="component" value="Unassembled WGS sequence"/>
</dbReference>
<dbReference type="EMBL" id="LJSK01000063">
    <property type="protein sequence ID" value="KPI88067.1"/>
    <property type="molecule type" value="Genomic_DNA"/>
</dbReference>
<evidence type="ECO:0000313" key="1">
    <source>
        <dbReference type="EMBL" id="KPI88067.1"/>
    </source>
</evidence>
<accession>A0A0N0P796</accession>
<evidence type="ECO:0000313" key="2">
    <source>
        <dbReference type="Proteomes" id="UP000038009"/>
    </source>
</evidence>
<comment type="caution">
    <text evidence="1">The sequence shown here is derived from an EMBL/GenBank/DDBJ whole genome shotgun (WGS) entry which is preliminary data.</text>
</comment>
<name>A0A0N0P796_LEPSE</name>
<keyword evidence="2" id="KW-1185">Reference proteome</keyword>
<proteinExistence type="predicted"/>
<protein>
    <submittedName>
        <fullName evidence="1">Uncharacterized protein</fullName>
    </submittedName>
</protein>
<dbReference type="AlphaFoldDB" id="A0A0N0P796"/>
<dbReference type="VEuPathDB" id="TriTrypDB:Lsey_0063_0150"/>
<sequence>MDLPHVLSPDGLTAVSTPVTERRWSSNAQRERCEEAIVMVQNGEVTSAPLSDALQHVAHAAAKHVSGEEFEPTMSFGSRNQVTEVSSFGVSISTCTPADGCSVSTMPIRWLKTADAHLFSAGSDCIEIHRSPLKHPSYVFERAAQLQVVHSKAEESAMMHAAAYFAAAF</sequence>